<dbReference type="PROSITE" id="PS51304">
    <property type="entry name" value="GALECTIN"/>
    <property type="match status" value="1"/>
</dbReference>
<dbReference type="OrthoDB" id="5784299at2759"/>
<sequence length="130" mass="15239">LLEVNKPHNFSAESKINIQIDFSDKRDLELHFNNRFKEGRLVINSMYNRKWQSEERISSPFKYSDVYTVDFIFNGTAPTVSTFFLLESRTEDSSIYLNGQFLHQTRLRPVASISHVAFYYDLCVHSVHIA</sequence>
<feature type="non-terminal residue" evidence="4">
    <location>
        <position position="1"/>
    </location>
</feature>
<proteinExistence type="predicted"/>
<gene>
    <name evidence="4" type="ORF">ANCCAN_16635</name>
</gene>
<keyword evidence="1 2" id="KW-0430">Lectin</keyword>
<evidence type="ECO:0000313" key="4">
    <source>
        <dbReference type="EMBL" id="RCN37456.1"/>
    </source>
</evidence>
<dbReference type="AlphaFoldDB" id="A0A368FZ34"/>
<evidence type="ECO:0000313" key="5">
    <source>
        <dbReference type="Proteomes" id="UP000252519"/>
    </source>
</evidence>
<reference evidence="4 5" key="1">
    <citation type="submission" date="2014-10" db="EMBL/GenBank/DDBJ databases">
        <title>Draft genome of the hookworm Ancylostoma caninum.</title>
        <authorList>
            <person name="Mitreva M."/>
        </authorList>
    </citation>
    <scope>NUCLEOTIDE SEQUENCE [LARGE SCALE GENOMIC DNA]</scope>
    <source>
        <strain evidence="4 5">Baltimore</strain>
    </source>
</reference>
<organism evidence="4 5">
    <name type="scientific">Ancylostoma caninum</name>
    <name type="common">Dog hookworm</name>
    <dbReference type="NCBI Taxonomy" id="29170"/>
    <lineage>
        <taxon>Eukaryota</taxon>
        <taxon>Metazoa</taxon>
        <taxon>Ecdysozoa</taxon>
        <taxon>Nematoda</taxon>
        <taxon>Chromadorea</taxon>
        <taxon>Rhabditida</taxon>
        <taxon>Rhabditina</taxon>
        <taxon>Rhabditomorpha</taxon>
        <taxon>Strongyloidea</taxon>
        <taxon>Ancylostomatidae</taxon>
        <taxon>Ancylostomatinae</taxon>
        <taxon>Ancylostoma</taxon>
    </lineage>
</organism>
<dbReference type="SMART" id="SM00908">
    <property type="entry name" value="Gal-bind_lectin"/>
    <property type="match status" value="1"/>
</dbReference>
<dbReference type="InterPro" id="IPR013320">
    <property type="entry name" value="ConA-like_dom_sf"/>
</dbReference>
<keyword evidence="5" id="KW-1185">Reference proteome</keyword>
<dbReference type="Gene3D" id="2.60.120.200">
    <property type="match status" value="1"/>
</dbReference>
<dbReference type="SUPFAM" id="SSF49899">
    <property type="entry name" value="Concanavalin A-like lectins/glucanases"/>
    <property type="match status" value="1"/>
</dbReference>
<evidence type="ECO:0000256" key="2">
    <source>
        <dbReference type="RuleBase" id="RU102079"/>
    </source>
</evidence>
<protein>
    <recommendedName>
        <fullName evidence="2">Galectin</fullName>
    </recommendedName>
</protein>
<dbReference type="InterPro" id="IPR001079">
    <property type="entry name" value="Galectin_CRD"/>
</dbReference>
<dbReference type="EMBL" id="JOJR01000466">
    <property type="protein sequence ID" value="RCN37456.1"/>
    <property type="molecule type" value="Genomic_DNA"/>
</dbReference>
<dbReference type="Pfam" id="PF00337">
    <property type="entry name" value="Gal-bind_lectin"/>
    <property type="match status" value="1"/>
</dbReference>
<name>A0A368FZ34_ANCCA</name>
<feature type="domain" description="Galectin" evidence="3">
    <location>
        <begin position="1"/>
        <end position="130"/>
    </location>
</feature>
<accession>A0A368FZ34</accession>
<dbReference type="STRING" id="29170.A0A368FZ34"/>
<comment type="caution">
    <text evidence="4">The sequence shown here is derived from an EMBL/GenBank/DDBJ whole genome shotgun (WGS) entry which is preliminary data.</text>
</comment>
<dbReference type="GO" id="GO:0030246">
    <property type="term" value="F:carbohydrate binding"/>
    <property type="evidence" value="ECO:0007669"/>
    <property type="project" value="UniProtKB-UniRule"/>
</dbReference>
<dbReference type="Proteomes" id="UP000252519">
    <property type="component" value="Unassembled WGS sequence"/>
</dbReference>
<evidence type="ECO:0000256" key="1">
    <source>
        <dbReference type="ARBA" id="ARBA00022734"/>
    </source>
</evidence>
<evidence type="ECO:0000259" key="3">
    <source>
        <dbReference type="PROSITE" id="PS51304"/>
    </source>
</evidence>